<proteinExistence type="predicted"/>
<feature type="compositionally biased region" description="Low complexity" evidence="1">
    <location>
        <begin position="198"/>
        <end position="219"/>
    </location>
</feature>
<protein>
    <submittedName>
        <fullName evidence="4">Uncharacterized protein LOC108558063</fullName>
    </submittedName>
</protein>
<accession>A0ABM1M709</accession>
<evidence type="ECO:0000256" key="1">
    <source>
        <dbReference type="SAM" id="MobiDB-lite"/>
    </source>
</evidence>
<evidence type="ECO:0000313" key="4">
    <source>
        <dbReference type="RefSeq" id="XP_017770359.1"/>
    </source>
</evidence>
<feature type="signal peptide" evidence="2">
    <location>
        <begin position="1"/>
        <end position="16"/>
    </location>
</feature>
<organism evidence="3 4">
    <name type="scientific">Nicrophorus vespilloides</name>
    <name type="common">Boreal carrion beetle</name>
    <dbReference type="NCBI Taxonomy" id="110193"/>
    <lineage>
        <taxon>Eukaryota</taxon>
        <taxon>Metazoa</taxon>
        <taxon>Ecdysozoa</taxon>
        <taxon>Arthropoda</taxon>
        <taxon>Hexapoda</taxon>
        <taxon>Insecta</taxon>
        <taxon>Pterygota</taxon>
        <taxon>Neoptera</taxon>
        <taxon>Endopterygota</taxon>
        <taxon>Coleoptera</taxon>
        <taxon>Polyphaga</taxon>
        <taxon>Staphyliniformia</taxon>
        <taxon>Silphidae</taxon>
        <taxon>Nicrophorinae</taxon>
        <taxon>Nicrophorus</taxon>
    </lineage>
</organism>
<dbReference type="GeneID" id="108558063"/>
<feature type="chain" id="PRO_5046685717" evidence="2">
    <location>
        <begin position="17"/>
        <end position="236"/>
    </location>
</feature>
<feature type="region of interest" description="Disordered" evidence="1">
    <location>
        <begin position="196"/>
        <end position="236"/>
    </location>
</feature>
<dbReference type="Proteomes" id="UP000695000">
    <property type="component" value="Unplaced"/>
</dbReference>
<gene>
    <name evidence="4" type="primary">LOC108558063</name>
</gene>
<evidence type="ECO:0000256" key="2">
    <source>
        <dbReference type="SAM" id="SignalP"/>
    </source>
</evidence>
<sequence length="236" mass="25733">MELLVRLLCVVAIAGAITVETKLDFQDEPKVIKKLGKDVGGCSTTGCNTTKKIEASDTISADVIVEVKTNLDVAKQNTDDDEVPDVPIVLGYAGTDLEDKKVQDNVINPNPIVVSSFDQSFPDVKNGGGGFIPLPALNKPYYNSYVPRNTFNSIPRPDWRMSPSWYLRPPQPTSTWTTCTCHPTVSWQPSTAPSYRYNPGLNNPGLNNPSLNNPRFNNPGLKPPPAQIDGKLAPLN</sequence>
<dbReference type="RefSeq" id="XP_017770359.1">
    <property type="nucleotide sequence ID" value="XM_017914870.1"/>
</dbReference>
<keyword evidence="2" id="KW-0732">Signal</keyword>
<name>A0ABM1M709_NICVS</name>
<reference evidence="4" key="1">
    <citation type="submission" date="2025-08" db="UniProtKB">
        <authorList>
            <consortium name="RefSeq"/>
        </authorList>
    </citation>
    <scope>IDENTIFICATION</scope>
    <source>
        <tissue evidence="4">Whole Larva</tissue>
    </source>
</reference>
<keyword evidence="3" id="KW-1185">Reference proteome</keyword>
<evidence type="ECO:0000313" key="3">
    <source>
        <dbReference type="Proteomes" id="UP000695000"/>
    </source>
</evidence>